<evidence type="ECO:0000313" key="3">
    <source>
        <dbReference type="Proteomes" id="UP000499080"/>
    </source>
</evidence>
<organism evidence="2 3">
    <name type="scientific">Araneus ventricosus</name>
    <name type="common">Orbweaver spider</name>
    <name type="synonym">Epeira ventricosa</name>
    <dbReference type="NCBI Taxonomy" id="182803"/>
    <lineage>
        <taxon>Eukaryota</taxon>
        <taxon>Metazoa</taxon>
        <taxon>Ecdysozoa</taxon>
        <taxon>Arthropoda</taxon>
        <taxon>Chelicerata</taxon>
        <taxon>Arachnida</taxon>
        <taxon>Araneae</taxon>
        <taxon>Araneomorphae</taxon>
        <taxon>Entelegynae</taxon>
        <taxon>Araneoidea</taxon>
        <taxon>Araneidae</taxon>
        <taxon>Araneus</taxon>
    </lineage>
</organism>
<dbReference type="Pfam" id="PF26215">
    <property type="entry name" value="HTH_animal"/>
    <property type="match status" value="1"/>
</dbReference>
<dbReference type="InterPro" id="IPR000477">
    <property type="entry name" value="RT_dom"/>
</dbReference>
<gene>
    <name evidence="2" type="ORF">AVEN_273996_1</name>
</gene>
<dbReference type="PANTHER" id="PTHR21301:SF10">
    <property type="entry name" value="REVERSE TRANSCRIPTASE DOMAIN-CONTAINING PROTEIN"/>
    <property type="match status" value="1"/>
</dbReference>
<comment type="caution">
    <text evidence="2">The sequence shown here is derived from an EMBL/GenBank/DDBJ whole genome shotgun (WGS) entry which is preliminary data.</text>
</comment>
<sequence length="201" mass="23064">MTFKFKRNLEETISATLRRKELLVSWGKHLVGGDGISYYRQSCGLPMGTSFSSALANIFLHTSERKFIKNNLISAYRYIDDLIVFDNLDTLINSYPEELKLNKTNNNNNNCNYLDPAIKIIDSSISVGIYDKRDDFNFRAISLCHYHTNLNLKVIKNTIHSQVKRIKNICNNHSAIVKATDNLNINLKLNGYPGHYFIINN</sequence>
<dbReference type="OrthoDB" id="10058657at2759"/>
<protein>
    <recommendedName>
        <fullName evidence="1">Reverse transcriptase domain-containing protein</fullName>
    </recommendedName>
</protein>
<reference evidence="2 3" key="1">
    <citation type="journal article" date="2019" name="Sci. Rep.">
        <title>Orb-weaving spider Araneus ventricosus genome elucidates the spidroin gene catalogue.</title>
        <authorList>
            <person name="Kono N."/>
            <person name="Nakamura H."/>
            <person name="Ohtoshi R."/>
            <person name="Moran D.A.P."/>
            <person name="Shinohara A."/>
            <person name="Yoshida Y."/>
            <person name="Fujiwara M."/>
            <person name="Mori M."/>
            <person name="Tomita M."/>
            <person name="Arakawa K."/>
        </authorList>
    </citation>
    <scope>NUCLEOTIDE SEQUENCE [LARGE SCALE GENOMIC DNA]</scope>
</reference>
<feature type="domain" description="Reverse transcriptase" evidence="1">
    <location>
        <begin position="1"/>
        <end position="143"/>
    </location>
</feature>
<dbReference type="PROSITE" id="PS50878">
    <property type="entry name" value="RT_POL"/>
    <property type="match status" value="1"/>
</dbReference>
<dbReference type="AlphaFoldDB" id="A0A4Y2SDA6"/>
<accession>A0A4Y2SDA6</accession>
<proteinExistence type="predicted"/>
<dbReference type="InterPro" id="IPR058912">
    <property type="entry name" value="HTH_animal"/>
</dbReference>
<dbReference type="Proteomes" id="UP000499080">
    <property type="component" value="Unassembled WGS sequence"/>
</dbReference>
<evidence type="ECO:0000313" key="2">
    <source>
        <dbReference type="EMBL" id="GBN85546.1"/>
    </source>
</evidence>
<dbReference type="PANTHER" id="PTHR21301">
    <property type="entry name" value="REVERSE TRANSCRIPTASE"/>
    <property type="match status" value="1"/>
</dbReference>
<evidence type="ECO:0000259" key="1">
    <source>
        <dbReference type="PROSITE" id="PS50878"/>
    </source>
</evidence>
<dbReference type="EMBL" id="BGPR01020830">
    <property type="protein sequence ID" value="GBN85546.1"/>
    <property type="molecule type" value="Genomic_DNA"/>
</dbReference>
<keyword evidence="3" id="KW-1185">Reference proteome</keyword>
<name>A0A4Y2SDA6_ARAVE</name>